<keyword evidence="1" id="KW-0472">Membrane</keyword>
<keyword evidence="1" id="KW-0812">Transmembrane</keyword>
<evidence type="ECO:0000313" key="3">
    <source>
        <dbReference type="Proteomes" id="UP000730482"/>
    </source>
</evidence>
<feature type="transmembrane region" description="Helical" evidence="1">
    <location>
        <begin position="6"/>
        <end position="37"/>
    </location>
</feature>
<accession>A0ABS5KKA8</accession>
<comment type="caution">
    <text evidence="2">The sequence shown here is derived from an EMBL/GenBank/DDBJ whole genome shotgun (WGS) entry which is preliminary data.</text>
</comment>
<reference evidence="2 3" key="1">
    <citation type="submission" date="2020-02" db="EMBL/GenBank/DDBJ databases">
        <title>Acidophilic actinobacteria isolated from forest soil.</title>
        <authorList>
            <person name="Golinska P."/>
        </authorList>
    </citation>
    <scope>NUCLEOTIDE SEQUENCE [LARGE SCALE GENOMIC DNA]</scope>
    <source>
        <strain evidence="2 3">NL8</strain>
    </source>
</reference>
<dbReference type="RefSeq" id="WP_212007512.1">
    <property type="nucleotide sequence ID" value="NZ_JAAFYZ010000007.1"/>
</dbReference>
<keyword evidence="3" id="KW-1185">Reference proteome</keyword>
<organism evidence="2 3">
    <name type="scientific">Catenulispora pinistramenti</name>
    <dbReference type="NCBI Taxonomy" id="2705254"/>
    <lineage>
        <taxon>Bacteria</taxon>
        <taxon>Bacillati</taxon>
        <taxon>Actinomycetota</taxon>
        <taxon>Actinomycetes</taxon>
        <taxon>Catenulisporales</taxon>
        <taxon>Catenulisporaceae</taxon>
        <taxon>Catenulispora</taxon>
    </lineage>
</organism>
<name>A0ABS5KKA8_9ACTN</name>
<dbReference type="EMBL" id="JAAFYZ010000007">
    <property type="protein sequence ID" value="MBS2545856.1"/>
    <property type="molecule type" value="Genomic_DNA"/>
</dbReference>
<dbReference type="Proteomes" id="UP000730482">
    <property type="component" value="Unassembled WGS sequence"/>
</dbReference>
<proteinExistence type="predicted"/>
<evidence type="ECO:0000256" key="1">
    <source>
        <dbReference type="SAM" id="Phobius"/>
    </source>
</evidence>
<protein>
    <submittedName>
        <fullName evidence="2">Uncharacterized protein</fullName>
    </submittedName>
</protein>
<gene>
    <name evidence="2" type="ORF">KGQ19_03145</name>
</gene>
<sequence>MLSALSVALLCGLIGFAVNFMWVVAVIVMALALGFVIADSRRNRIDIANQRGEGKDG</sequence>
<evidence type="ECO:0000313" key="2">
    <source>
        <dbReference type="EMBL" id="MBS2545856.1"/>
    </source>
</evidence>
<keyword evidence="1" id="KW-1133">Transmembrane helix</keyword>